<gene>
    <name evidence="1" type="primary">C785ERIPDK</name>
</gene>
<proteinExistence type="predicted"/>
<dbReference type="AlphaFoldDB" id="Q949C8"/>
<accession>Q949C8</accession>
<sequence>MARRDRGGGVGPSSLVSRLLCVDRRVGPIDFLEVAEIKPHKSKRQYAICDLFQQMDRVVAHYQRQKLLSKRHDDHRLALEPMVGSGVSTLSAAADTDADEN</sequence>
<protein>
    <submittedName>
        <fullName evidence="1">Uncharacterized protein</fullName>
    </submittedName>
</protein>
<reference evidence="1" key="1">
    <citation type="journal article" date="2001" name="Genome Res.">
        <title>Conservation of microstructure between a sequenced region of the genome of rice and multiple segments of the genome of Arabidopsis thaliana.</title>
        <authorList>
            <person name="Mayer K."/>
            <person name="Murphy G."/>
            <person name="Tarchini R."/>
            <person name="Wambutt R."/>
            <person name="Volckaert G."/>
            <person name="Pohl T."/>
            <person name="Duesterhoeft A."/>
            <person name="Stiekema W."/>
            <person name="Entian K.D."/>
            <person name="Terryn N."/>
            <person name="Lemcke K."/>
            <person name="Haase D."/>
            <person name="Hall C.R."/>
            <person name="van Dodeweerd A.M."/>
            <person name="Tingey S.V."/>
            <person name="Mewes H.W."/>
            <person name="Bevan M."/>
            <person name="Bancroft I."/>
        </authorList>
    </citation>
    <scope>NUCLEOTIDE SEQUENCE</scope>
</reference>
<evidence type="ECO:0000313" key="1">
    <source>
        <dbReference type="EMBL" id="CAC39064.1"/>
    </source>
</evidence>
<name>Q949C8_ORYSA</name>
<dbReference type="EMBL" id="AJ307662">
    <property type="protein sequence ID" value="CAC39064.1"/>
    <property type="molecule type" value="Genomic_DNA"/>
</dbReference>
<organism evidence="1">
    <name type="scientific">Oryza sativa</name>
    <name type="common">Rice</name>
    <dbReference type="NCBI Taxonomy" id="4530"/>
    <lineage>
        <taxon>Eukaryota</taxon>
        <taxon>Viridiplantae</taxon>
        <taxon>Streptophyta</taxon>
        <taxon>Embryophyta</taxon>
        <taxon>Tracheophyta</taxon>
        <taxon>Spermatophyta</taxon>
        <taxon>Magnoliopsida</taxon>
        <taxon>Liliopsida</taxon>
        <taxon>Poales</taxon>
        <taxon>Poaceae</taxon>
        <taxon>BOP clade</taxon>
        <taxon>Oryzoideae</taxon>
        <taxon>Oryzeae</taxon>
        <taxon>Oryzinae</taxon>
        <taxon>Oryza</taxon>
    </lineage>
</organism>